<proteinExistence type="predicted"/>
<gene>
    <name evidence="1" type="ORF">LI90_899</name>
</gene>
<sequence length="202" mass="22553">MRKALSTTASGFVDLRGLVNLLGRAKIALAAAGQAGEDRDPYHLRPYDPEWPHQYLCLRDQLAAALGEVAVRIDHVGSTSVPGLTARPIIDVQVSVADLDAEEEYRPVLEALGYRLACRETSRRFFHRPHTAHVYVCAAGRAWEYDHLLFVAYLRAHPDRRDAYARLKQSLAAEYGTGSDLYHKLKSPFVYATIVHAEPWAG</sequence>
<dbReference type="InterPro" id="IPR007344">
    <property type="entry name" value="GrpB/CoaE"/>
</dbReference>
<reference evidence="2" key="1">
    <citation type="submission" date="2015-04" db="EMBL/GenBank/DDBJ databases">
        <title>Physiological reanalysis, assessment of diazotrophy, and genome sequences of multiple isolates of Streptomyces thermoautotrophicus.</title>
        <authorList>
            <person name="MacKellar D.C."/>
            <person name="Lieber L."/>
            <person name="Norman J."/>
            <person name="Bolger A."/>
            <person name="Tobin C."/>
            <person name="Murray J.W."/>
            <person name="Chang R."/>
            <person name="Ford T."/>
            <person name="Nguyen P.Q."/>
            <person name="Woodward J."/>
            <person name="Permingeat H."/>
            <person name="Joshi N.S."/>
            <person name="Silver P.A."/>
            <person name="Usadel B."/>
            <person name="Rutherford A.W."/>
            <person name="Friesen M."/>
            <person name="Prell J."/>
        </authorList>
    </citation>
    <scope>NUCLEOTIDE SEQUENCE [LARGE SCALE GENOMIC DNA]</scope>
    <source>
        <strain evidence="2">H1</strain>
    </source>
</reference>
<name>A0A132MNF8_9ACTN</name>
<comment type="caution">
    <text evidence="1">The sequence shown here is derived from an EMBL/GenBank/DDBJ whole genome shotgun (WGS) entry which is preliminary data.</text>
</comment>
<dbReference type="PANTHER" id="PTHR34822:SF1">
    <property type="entry name" value="GRPB FAMILY PROTEIN"/>
    <property type="match status" value="1"/>
</dbReference>
<dbReference type="Gene3D" id="3.30.460.10">
    <property type="entry name" value="Beta Polymerase, domain 2"/>
    <property type="match status" value="1"/>
</dbReference>
<dbReference type="AlphaFoldDB" id="A0A132MNF8"/>
<dbReference type="SUPFAM" id="SSF81301">
    <property type="entry name" value="Nucleotidyltransferase"/>
    <property type="match status" value="1"/>
</dbReference>
<keyword evidence="2" id="KW-1185">Reference proteome</keyword>
<dbReference type="EMBL" id="LAXD01000001">
    <property type="protein sequence ID" value="KWW99265.1"/>
    <property type="molecule type" value="Genomic_DNA"/>
</dbReference>
<dbReference type="PANTHER" id="PTHR34822">
    <property type="entry name" value="GRPB DOMAIN PROTEIN (AFU_ORTHOLOGUE AFUA_1G01530)"/>
    <property type="match status" value="1"/>
</dbReference>
<dbReference type="PATRIC" id="fig|1469144.10.peg.1017"/>
<dbReference type="RefSeq" id="WP_158009726.1">
    <property type="nucleotide sequence ID" value="NZ_JYIJ01000013.1"/>
</dbReference>
<evidence type="ECO:0000313" key="1">
    <source>
        <dbReference type="EMBL" id="KWW99265.1"/>
    </source>
</evidence>
<evidence type="ECO:0000313" key="2">
    <source>
        <dbReference type="Proteomes" id="UP000070188"/>
    </source>
</evidence>
<protein>
    <recommendedName>
        <fullName evidence="3">GrpB family protein</fullName>
    </recommendedName>
</protein>
<dbReference type="Pfam" id="PF04229">
    <property type="entry name" value="GrpB"/>
    <property type="match status" value="1"/>
</dbReference>
<dbReference type="Proteomes" id="UP000070188">
    <property type="component" value="Unassembled WGS sequence"/>
</dbReference>
<accession>A0A132MNF8</accession>
<dbReference type="STRING" id="1469144.LI90_899"/>
<dbReference type="InterPro" id="IPR043519">
    <property type="entry name" value="NT_sf"/>
</dbReference>
<organism evidence="1 2">
    <name type="scientific">Carbonactinospora thermoautotrophica</name>
    <dbReference type="NCBI Taxonomy" id="1469144"/>
    <lineage>
        <taxon>Bacteria</taxon>
        <taxon>Bacillati</taxon>
        <taxon>Actinomycetota</taxon>
        <taxon>Actinomycetes</taxon>
        <taxon>Kitasatosporales</taxon>
        <taxon>Carbonactinosporaceae</taxon>
        <taxon>Carbonactinospora</taxon>
    </lineage>
</organism>
<evidence type="ECO:0008006" key="3">
    <source>
        <dbReference type="Google" id="ProtNLM"/>
    </source>
</evidence>